<protein>
    <submittedName>
        <fullName evidence="9">Cellulose synthase subunit BcsC-related outer membrane protein</fullName>
    </submittedName>
</protein>
<organism evidence="9 10">
    <name type="scientific">Dickeya solani</name>
    <dbReference type="NCBI Taxonomy" id="1089444"/>
    <lineage>
        <taxon>Bacteria</taxon>
        <taxon>Pseudomonadati</taxon>
        <taxon>Pseudomonadota</taxon>
        <taxon>Gammaproteobacteria</taxon>
        <taxon>Enterobacterales</taxon>
        <taxon>Pectobacteriaceae</taxon>
        <taxon>Dickeya</taxon>
    </lineage>
</organism>
<dbReference type="GO" id="GO:0042802">
    <property type="term" value="F:identical protein binding"/>
    <property type="evidence" value="ECO:0007669"/>
    <property type="project" value="InterPro"/>
</dbReference>
<dbReference type="AlphaFoldDB" id="A0AAX4F217"/>
<evidence type="ECO:0000256" key="1">
    <source>
        <dbReference type="ARBA" id="ARBA00003476"/>
    </source>
</evidence>
<evidence type="ECO:0000313" key="10">
    <source>
        <dbReference type="Proteomes" id="UP001304423"/>
    </source>
</evidence>
<dbReference type="GO" id="GO:0006011">
    <property type="term" value="P:UDP-alpha-D-glucose metabolic process"/>
    <property type="evidence" value="ECO:0007669"/>
    <property type="project" value="InterPro"/>
</dbReference>
<evidence type="ECO:0000256" key="6">
    <source>
        <dbReference type="ARBA" id="ARBA00022916"/>
    </source>
</evidence>
<dbReference type="InterPro" id="IPR011250">
    <property type="entry name" value="OMP/PagP_B-barrel"/>
</dbReference>
<name>A0AAX4F217_9GAMM</name>
<feature type="signal peptide" evidence="7">
    <location>
        <begin position="1"/>
        <end position="31"/>
    </location>
</feature>
<dbReference type="EMBL" id="CP136339">
    <property type="protein sequence ID" value="WOA53632.1"/>
    <property type="molecule type" value="Genomic_DNA"/>
</dbReference>
<dbReference type="InterPro" id="IPR011717">
    <property type="entry name" value="TPR-4"/>
</dbReference>
<dbReference type="InterPro" id="IPR019734">
    <property type="entry name" value="TPR_rpt"/>
</dbReference>
<gene>
    <name evidence="9" type="ORF">RXA29_05180</name>
</gene>
<dbReference type="InterPro" id="IPR011990">
    <property type="entry name" value="TPR-like_helical_dom_sf"/>
</dbReference>
<keyword evidence="4" id="KW-0677">Repeat</keyword>
<dbReference type="PANTHER" id="PTHR12558:SF13">
    <property type="entry name" value="CELL DIVISION CYCLE PROTEIN 27 HOMOLOG"/>
    <property type="match status" value="1"/>
</dbReference>
<evidence type="ECO:0000256" key="5">
    <source>
        <dbReference type="ARBA" id="ARBA00022803"/>
    </source>
</evidence>
<dbReference type="RefSeq" id="WP_316393567.1">
    <property type="nucleotide sequence ID" value="NZ_CP136339.1"/>
</dbReference>
<evidence type="ECO:0000256" key="4">
    <source>
        <dbReference type="ARBA" id="ARBA00022737"/>
    </source>
</evidence>
<evidence type="ECO:0000256" key="2">
    <source>
        <dbReference type="ARBA" id="ARBA00005186"/>
    </source>
</evidence>
<dbReference type="Pfam" id="PF14559">
    <property type="entry name" value="TPR_19"/>
    <property type="match status" value="2"/>
</dbReference>
<comment type="pathway">
    <text evidence="2">Glycan metabolism; bacterial cellulose biosynthesis.</text>
</comment>
<keyword evidence="3 7" id="KW-0732">Signal</keyword>
<sequence length="1275" mass="137055">MKMTTLTARIRQSLSLTGVVVGGVLSASALAAQANPALQALFEQADYWHQRSHDDLARDALQKILRVDANNPRALYLMALYAQNSGNSAEAAKWRERLSKVSPQDPLLQELDNARQAATIPQAQLALARQQARSGNISASLQTWRNLFSGTQPPASIAAEYYLTMAGDRTLLPQAIDHLREFAAAHPQDTSAAVALGKALTYQEPTRREGVQILSGLASGSADADQAMRQALLWLGPKAEDAPFYQLYQQRHPQDTAVMDYYRKNVGGGEKDKGFTALNSGDLSSAQTAFSQVLQANPEDADALAGMGYAAQRRGDFAAAATYLERAARQGGENSAQRQQQAEDARFYAQLANAQQAMKSGNTAQALTLSEPLAQAGGDKGLTAKLFRADVLRRSNNFPQAERLYRDVLQTDADNRNAKEGLYYVLREQNRGDEANTLFAALPENVRRSMAPHPVATSAPVRNEAKQALAAGDTARAIGLLQQGIQRFPNDGWLKLDLARIYQQQGNTAAATSLMQPLFRAGASADELYAAALFASENNAWQQASTLLSRIPPRNQNEDTRSLARRVNFNLQMATAQVYLSRGENAAAANTLRALSVTPPDNPADAGKLARSLAAAGDTAAAVAVVRNNMQRGVQGNAGDYADQVGVLNQAGLSDEAQSWLSRPELVARSSATQLDGLRTGFVVREADRLRENQQYAQAYDTLARALQRDPKNTDLMFAMARLYQSGKMNKEAADVYDYLLLHDTPTQEARVGAINVALARNDPKKAHALSTGLQGEQTPERLLLLARIADAEGNRDQALAYLKTARSKAVGLEGAMPGATPAIGGLAMTDNPFITRSTPAATRVASSSSSYGSVMPWQQRSGVASGDTAVVVDGATTTQQQTATLNQINGMMADLERDTGGWVQTGVQIRARDGDSGLSRFTEAKAPLIWSSGLFGGSRINFGITPVTMNAGSVDSNGLKTFGVQSLFQSANPEAQAALGLSGASAAGSVKQQRMSGAELNLALLGKNYKVDLGSTPLGQDLNTLVGGVQWSPKLTDFLTLVVTGERRVVADSLLSYVGSRDPLTGKRWGQVTKNGGNVLLSYDNGDIGFYGGGGLYSYLGENVKNNTGAMANTGVYIRPVRDNNRELKVGVNLGWMNFSQDLSYYSYGQGGYFSPQNYVSVSLPVEWSQKYDDLNVKAGVTVGYQSYSRDGSVYFPNDPNLQTLLENAVARGDSTESRYAGDSKSGIGYNVHVGADYRVTKDVTVGGQMGYDTFGNYNETTAQLYFRYGLGGK</sequence>
<dbReference type="GO" id="GO:0019867">
    <property type="term" value="C:outer membrane"/>
    <property type="evidence" value="ECO:0007669"/>
    <property type="project" value="InterPro"/>
</dbReference>
<dbReference type="InterPro" id="IPR008410">
    <property type="entry name" value="BCSC_C"/>
</dbReference>
<evidence type="ECO:0000313" key="9">
    <source>
        <dbReference type="EMBL" id="WOA53632.1"/>
    </source>
</evidence>
<dbReference type="Proteomes" id="UP001304423">
    <property type="component" value="Chromosome"/>
</dbReference>
<dbReference type="Gene3D" id="1.25.40.10">
    <property type="entry name" value="Tetratricopeptide repeat domain"/>
    <property type="match status" value="4"/>
</dbReference>
<dbReference type="SMART" id="SM00028">
    <property type="entry name" value="TPR"/>
    <property type="match status" value="8"/>
</dbReference>
<proteinExistence type="predicted"/>
<feature type="chain" id="PRO_5043578973" evidence="7">
    <location>
        <begin position="32"/>
        <end position="1275"/>
    </location>
</feature>
<reference evidence="9" key="1">
    <citation type="submission" date="2023-10" db="EMBL/GenBank/DDBJ databases">
        <title>Clonality and diversity in the soft rot Dickeya solani phytopathogen.</title>
        <authorList>
            <person name="Pedron J."/>
            <person name="Van Gijsegem F."/>
            <person name="Portier P."/>
            <person name="Taghouti G."/>
        </authorList>
    </citation>
    <scope>NUCLEOTIDE SEQUENCE</scope>
    <source>
        <strain evidence="9">CFBP5647</strain>
    </source>
</reference>
<dbReference type="PRINTS" id="PR01441">
    <property type="entry name" value="CELLSNTHASEC"/>
</dbReference>
<dbReference type="PANTHER" id="PTHR12558">
    <property type="entry name" value="CELL DIVISION CYCLE 16,23,27"/>
    <property type="match status" value="1"/>
</dbReference>
<accession>A0AAX4F217</accession>
<dbReference type="Pfam" id="PF13432">
    <property type="entry name" value="TPR_16"/>
    <property type="match status" value="2"/>
</dbReference>
<evidence type="ECO:0000259" key="8">
    <source>
        <dbReference type="Pfam" id="PF05420"/>
    </source>
</evidence>
<keyword evidence="6" id="KW-0135">Cellulose biosynthesis</keyword>
<dbReference type="SUPFAM" id="SSF48452">
    <property type="entry name" value="TPR-like"/>
    <property type="match status" value="3"/>
</dbReference>
<evidence type="ECO:0000256" key="7">
    <source>
        <dbReference type="SAM" id="SignalP"/>
    </source>
</evidence>
<feature type="domain" description="Cellulose synthase operon C C-terminal" evidence="8">
    <location>
        <begin position="920"/>
        <end position="1271"/>
    </location>
</feature>
<dbReference type="GO" id="GO:0030244">
    <property type="term" value="P:cellulose biosynthetic process"/>
    <property type="evidence" value="ECO:0007669"/>
    <property type="project" value="UniProtKB-KW"/>
</dbReference>
<dbReference type="Pfam" id="PF05420">
    <property type="entry name" value="BCSC_C"/>
    <property type="match status" value="1"/>
</dbReference>
<dbReference type="Pfam" id="PF07721">
    <property type="entry name" value="TPR_4"/>
    <property type="match status" value="1"/>
</dbReference>
<keyword evidence="5" id="KW-0802">TPR repeat</keyword>
<evidence type="ECO:0000256" key="3">
    <source>
        <dbReference type="ARBA" id="ARBA00022729"/>
    </source>
</evidence>
<dbReference type="InterPro" id="IPR003921">
    <property type="entry name" value="Cell_synth_C"/>
</dbReference>
<comment type="function">
    <text evidence="1">Required for maximal bacterial cellulose synthesis.</text>
</comment>
<dbReference type="SUPFAM" id="SSF56925">
    <property type="entry name" value="OMPA-like"/>
    <property type="match status" value="1"/>
</dbReference>